<feature type="transmembrane region" description="Helical" evidence="6">
    <location>
        <begin position="114"/>
        <end position="133"/>
    </location>
</feature>
<keyword evidence="4 6" id="KW-1133">Transmembrane helix</keyword>
<dbReference type="GO" id="GO:0016020">
    <property type="term" value="C:membrane"/>
    <property type="evidence" value="ECO:0007669"/>
    <property type="project" value="UniProtKB-SubCell"/>
</dbReference>
<reference evidence="7" key="1">
    <citation type="submission" date="2022-07" db="EMBL/GenBank/DDBJ databases">
        <title>Phylogenomic reconstructions and comparative analyses of Kickxellomycotina fungi.</title>
        <authorList>
            <person name="Reynolds N.K."/>
            <person name="Stajich J.E."/>
            <person name="Barry K."/>
            <person name="Grigoriev I.V."/>
            <person name="Crous P."/>
            <person name="Smith M.E."/>
        </authorList>
    </citation>
    <scope>NUCLEOTIDE SEQUENCE</scope>
    <source>
        <strain evidence="7">RSA 567</strain>
    </source>
</reference>
<dbReference type="AlphaFoldDB" id="A0A9W8B2G3"/>
<dbReference type="SMART" id="SM01398">
    <property type="entry name" value="Cornichon"/>
    <property type="match status" value="1"/>
</dbReference>
<feature type="transmembrane region" description="Helical" evidence="6">
    <location>
        <begin position="60"/>
        <end position="82"/>
    </location>
</feature>
<evidence type="ECO:0000313" key="8">
    <source>
        <dbReference type="Proteomes" id="UP001151582"/>
    </source>
</evidence>
<keyword evidence="8" id="KW-1185">Reference proteome</keyword>
<accession>A0A9W8B2G3</accession>
<dbReference type="OrthoDB" id="434393at2759"/>
<dbReference type="InterPro" id="IPR033466">
    <property type="entry name" value="Cornichon_conserved"/>
</dbReference>
<dbReference type="EMBL" id="JANBQB010000579">
    <property type="protein sequence ID" value="KAJ1975015.1"/>
    <property type="molecule type" value="Genomic_DNA"/>
</dbReference>
<comment type="subcellular location">
    <subcellularLocation>
        <location evidence="1">Membrane</location>
        <topology evidence="1">Multi-pass membrane protein</topology>
    </subcellularLocation>
</comment>
<feature type="transmembrane region" description="Helical" evidence="6">
    <location>
        <begin position="7"/>
        <end position="29"/>
    </location>
</feature>
<evidence type="ECO:0000256" key="3">
    <source>
        <dbReference type="ARBA" id="ARBA00022692"/>
    </source>
</evidence>
<evidence type="ECO:0000256" key="5">
    <source>
        <dbReference type="ARBA" id="ARBA00023136"/>
    </source>
</evidence>
<evidence type="ECO:0000256" key="4">
    <source>
        <dbReference type="ARBA" id="ARBA00022989"/>
    </source>
</evidence>
<dbReference type="PROSITE" id="PS01340">
    <property type="entry name" value="CORNICHON"/>
    <property type="match status" value="1"/>
</dbReference>
<protein>
    <recommendedName>
        <fullName evidence="9">Cornichon</fullName>
    </recommendedName>
</protein>
<dbReference type="Pfam" id="PF03311">
    <property type="entry name" value="Cornichon"/>
    <property type="match status" value="1"/>
</dbReference>
<keyword evidence="3 6" id="KW-0812">Transmembrane</keyword>
<dbReference type="Proteomes" id="UP001151582">
    <property type="component" value="Unassembled WGS sequence"/>
</dbReference>
<proteinExistence type="inferred from homology"/>
<evidence type="ECO:0000256" key="1">
    <source>
        <dbReference type="ARBA" id="ARBA00004141"/>
    </source>
</evidence>
<name>A0A9W8B2G3_9FUNG</name>
<keyword evidence="5 6" id="KW-0472">Membrane</keyword>
<organism evidence="7 8">
    <name type="scientific">Dimargaris verticillata</name>
    <dbReference type="NCBI Taxonomy" id="2761393"/>
    <lineage>
        <taxon>Eukaryota</taxon>
        <taxon>Fungi</taxon>
        <taxon>Fungi incertae sedis</taxon>
        <taxon>Zoopagomycota</taxon>
        <taxon>Kickxellomycotina</taxon>
        <taxon>Dimargaritomycetes</taxon>
        <taxon>Dimargaritales</taxon>
        <taxon>Dimargaritaceae</taxon>
        <taxon>Dimargaris</taxon>
    </lineage>
</organism>
<gene>
    <name evidence="7" type="ORF">H4R34_004500</name>
</gene>
<comment type="caution">
    <text evidence="7">The sequence shown here is derived from an EMBL/GenBank/DDBJ whole genome shotgun (WGS) entry which is preliminary data.</text>
</comment>
<sequence>MSWEALAFLLGLVIAAILMFGAVWFVILLTDLEADYINPIELCNSLNQWVLPEAITHSTLFAIFILNGLWFPSLINLPLLAWNINKIAKSTYHYDPMQVFRHVATYKKEGMIKIGFFLCCFFYYLYGLIIALIHESAIL</sequence>
<evidence type="ECO:0008006" key="9">
    <source>
        <dbReference type="Google" id="ProtNLM"/>
    </source>
</evidence>
<comment type="similarity">
    <text evidence="2">Belongs to the cornichon family.</text>
</comment>
<dbReference type="InterPro" id="IPR003377">
    <property type="entry name" value="Cornichon"/>
</dbReference>
<dbReference type="PANTHER" id="PTHR12290">
    <property type="entry name" value="CORNICHON-RELATED"/>
    <property type="match status" value="1"/>
</dbReference>
<evidence type="ECO:0000313" key="7">
    <source>
        <dbReference type="EMBL" id="KAJ1975015.1"/>
    </source>
</evidence>
<evidence type="ECO:0000256" key="6">
    <source>
        <dbReference type="SAM" id="Phobius"/>
    </source>
</evidence>
<evidence type="ECO:0000256" key="2">
    <source>
        <dbReference type="ARBA" id="ARBA00010095"/>
    </source>
</evidence>
<dbReference type="GO" id="GO:0016192">
    <property type="term" value="P:vesicle-mediated transport"/>
    <property type="evidence" value="ECO:0007669"/>
    <property type="project" value="InterPro"/>
</dbReference>